<protein>
    <recommendedName>
        <fullName evidence="3">Translation initiation factor IF-2 N-terminal domain-containing protein</fullName>
    </recommendedName>
</protein>
<name>A0ABV1H6V8_9FIRM</name>
<reference evidence="1" key="1">
    <citation type="submission" date="2024-03" db="EMBL/GenBank/DDBJ databases">
        <title>Human intestinal bacterial collection.</title>
        <authorList>
            <person name="Pauvert C."/>
            <person name="Hitch T.C.A."/>
            <person name="Clavel T."/>
        </authorList>
    </citation>
    <scope>NUCLEOTIDE SEQUENCE [LARGE SCALE GENOMIC DNA]</scope>
    <source>
        <strain evidence="1">CLA-AA-H89B</strain>
    </source>
</reference>
<sequence length="55" mass="6002">MGDLTRYAKAAGIKKVQSAVKLLKSSKSITEVAFHTELPQETVAELAQRISTEVK</sequence>
<dbReference type="Proteomes" id="UP001546774">
    <property type="component" value="Unassembled WGS sequence"/>
</dbReference>
<evidence type="ECO:0008006" key="3">
    <source>
        <dbReference type="Google" id="ProtNLM"/>
    </source>
</evidence>
<dbReference type="EMBL" id="JBBMFS010000009">
    <property type="protein sequence ID" value="MEQ2555435.1"/>
    <property type="molecule type" value="Genomic_DNA"/>
</dbReference>
<evidence type="ECO:0000313" key="1">
    <source>
        <dbReference type="EMBL" id="MEQ2555435.1"/>
    </source>
</evidence>
<keyword evidence="2" id="KW-1185">Reference proteome</keyword>
<gene>
    <name evidence="1" type="ORF">WMO37_10535</name>
</gene>
<organism evidence="1 2">
    <name type="scientific">Lachnospira intestinalis</name>
    <dbReference type="NCBI Taxonomy" id="3133158"/>
    <lineage>
        <taxon>Bacteria</taxon>
        <taxon>Bacillati</taxon>
        <taxon>Bacillota</taxon>
        <taxon>Clostridia</taxon>
        <taxon>Lachnospirales</taxon>
        <taxon>Lachnospiraceae</taxon>
        <taxon>Lachnospira</taxon>
    </lineage>
</organism>
<evidence type="ECO:0000313" key="2">
    <source>
        <dbReference type="Proteomes" id="UP001546774"/>
    </source>
</evidence>
<proteinExistence type="predicted"/>
<accession>A0ABV1H6V8</accession>
<comment type="caution">
    <text evidence="1">The sequence shown here is derived from an EMBL/GenBank/DDBJ whole genome shotgun (WGS) entry which is preliminary data.</text>
</comment>